<dbReference type="SUPFAM" id="SSF53720">
    <property type="entry name" value="ALDH-like"/>
    <property type="match status" value="2"/>
</dbReference>
<organism evidence="2 3">
    <name type="scientific">Tetradesmus obliquus</name>
    <name type="common">Green alga</name>
    <name type="synonym">Acutodesmus obliquus</name>
    <dbReference type="NCBI Taxonomy" id="3088"/>
    <lineage>
        <taxon>Eukaryota</taxon>
        <taxon>Viridiplantae</taxon>
        <taxon>Chlorophyta</taxon>
        <taxon>core chlorophytes</taxon>
        <taxon>Chlorophyceae</taxon>
        <taxon>CS clade</taxon>
        <taxon>Sphaeropleales</taxon>
        <taxon>Scenedesmaceae</taxon>
        <taxon>Tetradesmus</taxon>
    </lineage>
</organism>
<feature type="domain" description="Aldehyde dehydrogenase" evidence="1">
    <location>
        <begin position="127"/>
        <end position="177"/>
    </location>
</feature>
<dbReference type="InterPro" id="IPR016162">
    <property type="entry name" value="Ald_DH_N"/>
</dbReference>
<accession>A0A383W590</accession>
<dbReference type="Proteomes" id="UP000256970">
    <property type="component" value="Unassembled WGS sequence"/>
</dbReference>
<dbReference type="PANTHER" id="PTHR11699">
    <property type="entry name" value="ALDEHYDE DEHYDROGENASE-RELATED"/>
    <property type="match status" value="1"/>
</dbReference>
<dbReference type="InterPro" id="IPR016161">
    <property type="entry name" value="Ald_DH/histidinol_DH"/>
</dbReference>
<evidence type="ECO:0000259" key="1">
    <source>
        <dbReference type="Pfam" id="PF00171"/>
    </source>
</evidence>
<protein>
    <recommendedName>
        <fullName evidence="1">Aldehyde dehydrogenase domain-containing protein</fullName>
    </recommendedName>
</protein>
<proteinExistence type="predicted"/>
<dbReference type="Gene3D" id="3.40.605.10">
    <property type="entry name" value="Aldehyde Dehydrogenase, Chain A, domain 1"/>
    <property type="match status" value="2"/>
</dbReference>
<evidence type="ECO:0000313" key="3">
    <source>
        <dbReference type="Proteomes" id="UP000256970"/>
    </source>
</evidence>
<dbReference type="Pfam" id="PF00171">
    <property type="entry name" value="Aldedh"/>
    <property type="match status" value="1"/>
</dbReference>
<reference evidence="2 3" key="1">
    <citation type="submission" date="2016-10" db="EMBL/GenBank/DDBJ databases">
        <authorList>
            <person name="Cai Z."/>
        </authorList>
    </citation>
    <scope>NUCLEOTIDE SEQUENCE [LARGE SCALE GENOMIC DNA]</scope>
</reference>
<keyword evidence="3" id="KW-1185">Reference proteome</keyword>
<dbReference type="InterPro" id="IPR015590">
    <property type="entry name" value="Aldehyde_DH_dom"/>
</dbReference>
<evidence type="ECO:0000313" key="2">
    <source>
        <dbReference type="EMBL" id="SZX72631.1"/>
    </source>
</evidence>
<dbReference type="EMBL" id="FNXT01001144">
    <property type="protein sequence ID" value="SZX72631.1"/>
    <property type="molecule type" value="Genomic_DNA"/>
</dbReference>
<dbReference type="AlphaFoldDB" id="A0A383W590"/>
<name>A0A383W590_TETOB</name>
<sequence length="185" mass="19977">MSVKATKPRHDLAPASPDNWKKLTEKDAFQALEQVKGQLFINNEWVDPKAGSKFDVVDPRTNVAPAAAAAAAATPDIAAITVAAAVYQRVGWTPRQAASWTWLTCAPKHVLLLLLLLLPQLFINNEWVDPKAGGKLDVVDPRTNDVVKQIASAEPDDVDAAVKAARKAFDEGPWPRMGSKVGCFG</sequence>
<dbReference type="GO" id="GO:0016491">
    <property type="term" value="F:oxidoreductase activity"/>
    <property type="evidence" value="ECO:0007669"/>
    <property type="project" value="InterPro"/>
</dbReference>
<gene>
    <name evidence="2" type="ORF">BQ4739_LOCUS12787</name>
</gene>